<feature type="chain" id="PRO_5002821400" evidence="1">
    <location>
        <begin position="27"/>
        <end position="213"/>
    </location>
</feature>
<protein>
    <submittedName>
        <fullName evidence="3">GD21408</fullName>
    </submittedName>
</protein>
<dbReference type="PANTHER" id="PTHR24260:SF147">
    <property type="entry name" value="EG:BACR7A4.3 PROTEIN-RELATED"/>
    <property type="match status" value="1"/>
</dbReference>
<dbReference type="OrthoDB" id="6339452at2759"/>
<accession>B4QZF8</accession>
<dbReference type="Gene3D" id="2.40.10.10">
    <property type="entry name" value="Trypsin-like serine proteases"/>
    <property type="match status" value="1"/>
</dbReference>
<dbReference type="InterPro" id="IPR001711">
    <property type="entry name" value="PLipase_C_Pinositol-sp_Y"/>
</dbReference>
<dbReference type="PANTHER" id="PTHR24260">
    <property type="match status" value="1"/>
</dbReference>
<evidence type="ECO:0000259" key="2">
    <source>
        <dbReference type="PROSITE" id="PS50008"/>
    </source>
</evidence>
<evidence type="ECO:0000256" key="1">
    <source>
        <dbReference type="SAM" id="SignalP"/>
    </source>
</evidence>
<dbReference type="PhylomeDB" id="B4QZF8"/>
<dbReference type="InterPro" id="IPR043504">
    <property type="entry name" value="Peptidase_S1_PA_chymotrypsin"/>
</dbReference>
<evidence type="ECO:0000313" key="3">
    <source>
        <dbReference type="EMBL" id="EDX14796.1"/>
    </source>
</evidence>
<evidence type="ECO:0000313" key="4">
    <source>
        <dbReference type="Proteomes" id="UP000000304"/>
    </source>
</evidence>
<dbReference type="InterPro" id="IPR051333">
    <property type="entry name" value="CLIP_Serine_Protease"/>
</dbReference>
<name>B4QZF8_DROSI</name>
<reference evidence="3 4" key="1">
    <citation type="journal article" date="2007" name="Nature">
        <title>Evolution of genes and genomes on the Drosophila phylogeny.</title>
        <authorList>
            <consortium name="Drosophila 12 Genomes Consortium"/>
            <person name="Clark A.G."/>
            <person name="Eisen M.B."/>
            <person name="Smith D.R."/>
            <person name="Bergman C.M."/>
            <person name="Oliver B."/>
            <person name="Markow T.A."/>
            <person name="Kaufman T.C."/>
            <person name="Kellis M."/>
            <person name="Gelbart W."/>
            <person name="Iyer V.N."/>
            <person name="Pollard D.A."/>
            <person name="Sackton T.B."/>
            <person name="Larracuente A.M."/>
            <person name="Singh N.D."/>
            <person name="Abad J.P."/>
            <person name="Abt D.N."/>
            <person name="Adryan B."/>
            <person name="Aguade M."/>
            <person name="Akashi H."/>
            <person name="Anderson W.W."/>
            <person name="Aquadro C.F."/>
            <person name="Ardell D.H."/>
            <person name="Arguello R."/>
            <person name="Artieri C.G."/>
            <person name="Barbash D.A."/>
            <person name="Barker D."/>
            <person name="Barsanti P."/>
            <person name="Batterham P."/>
            <person name="Batzoglou S."/>
            <person name="Begun D."/>
            <person name="Bhutkar A."/>
            <person name="Blanco E."/>
            <person name="Bosak S.A."/>
            <person name="Bradley R.K."/>
            <person name="Brand A.D."/>
            <person name="Brent M.R."/>
            <person name="Brooks A.N."/>
            <person name="Brown R.H."/>
            <person name="Butlin R.K."/>
            <person name="Caggese C."/>
            <person name="Calvi B.R."/>
            <person name="Bernardo de Carvalho A."/>
            <person name="Caspi A."/>
            <person name="Castrezana S."/>
            <person name="Celniker S.E."/>
            <person name="Chang J.L."/>
            <person name="Chapple C."/>
            <person name="Chatterji S."/>
            <person name="Chinwalla A."/>
            <person name="Civetta A."/>
            <person name="Clifton S.W."/>
            <person name="Comeron J.M."/>
            <person name="Costello J.C."/>
            <person name="Coyne J.A."/>
            <person name="Daub J."/>
            <person name="David R.G."/>
            <person name="Delcher A.L."/>
            <person name="Delehaunty K."/>
            <person name="Do C.B."/>
            <person name="Ebling H."/>
            <person name="Edwards K."/>
            <person name="Eickbush T."/>
            <person name="Evans J.D."/>
            <person name="Filipski A."/>
            <person name="Findeiss S."/>
            <person name="Freyhult E."/>
            <person name="Fulton L."/>
            <person name="Fulton R."/>
            <person name="Garcia A.C."/>
            <person name="Gardiner A."/>
            <person name="Garfield D.A."/>
            <person name="Garvin B.E."/>
            <person name="Gibson G."/>
            <person name="Gilbert D."/>
            <person name="Gnerre S."/>
            <person name="Godfrey J."/>
            <person name="Good R."/>
            <person name="Gotea V."/>
            <person name="Gravely B."/>
            <person name="Greenberg A.J."/>
            <person name="Griffiths-Jones S."/>
            <person name="Gross S."/>
            <person name="Guigo R."/>
            <person name="Gustafson E.A."/>
            <person name="Haerty W."/>
            <person name="Hahn M.W."/>
            <person name="Halligan D.L."/>
            <person name="Halpern A.L."/>
            <person name="Halter G.M."/>
            <person name="Han M.V."/>
            <person name="Heger A."/>
            <person name="Hillier L."/>
            <person name="Hinrichs A.S."/>
            <person name="Holmes I."/>
            <person name="Hoskins R.A."/>
            <person name="Hubisz M.J."/>
            <person name="Hultmark D."/>
            <person name="Huntley M.A."/>
            <person name="Jaffe D.B."/>
            <person name="Jagadeeshan S."/>
            <person name="Jeck W.R."/>
            <person name="Johnson J."/>
            <person name="Jones C.D."/>
            <person name="Jordan W.C."/>
            <person name="Karpen G.H."/>
            <person name="Kataoka E."/>
            <person name="Keightley P.D."/>
            <person name="Kheradpour P."/>
            <person name="Kirkness E.F."/>
            <person name="Koerich L.B."/>
            <person name="Kristiansen K."/>
            <person name="Kudrna D."/>
            <person name="Kulathinal R.J."/>
            <person name="Kumar S."/>
            <person name="Kwok R."/>
            <person name="Lander E."/>
            <person name="Langley C.H."/>
            <person name="Lapoint R."/>
            <person name="Lazzaro B.P."/>
            <person name="Lee S.J."/>
            <person name="Levesque L."/>
            <person name="Li R."/>
            <person name="Lin C.F."/>
            <person name="Lin M.F."/>
            <person name="Lindblad-Toh K."/>
            <person name="Llopart A."/>
            <person name="Long M."/>
            <person name="Low L."/>
            <person name="Lozovsky E."/>
            <person name="Lu J."/>
            <person name="Luo M."/>
            <person name="Machado C.A."/>
            <person name="Makalowski W."/>
            <person name="Marzo M."/>
            <person name="Matsuda M."/>
            <person name="Matzkin L."/>
            <person name="McAllister B."/>
            <person name="McBride C.S."/>
            <person name="McKernan B."/>
            <person name="McKernan K."/>
            <person name="Mendez-Lago M."/>
            <person name="Minx P."/>
            <person name="Mollenhauer M.U."/>
            <person name="Montooth K."/>
            <person name="Mount S.M."/>
            <person name="Mu X."/>
            <person name="Myers E."/>
            <person name="Negre B."/>
            <person name="Newfeld S."/>
            <person name="Nielsen R."/>
            <person name="Noor M.A."/>
            <person name="O'Grady P."/>
            <person name="Pachter L."/>
            <person name="Papaceit M."/>
            <person name="Parisi M.J."/>
            <person name="Parisi M."/>
            <person name="Parts L."/>
            <person name="Pedersen J.S."/>
            <person name="Pesole G."/>
            <person name="Phillippy A.M."/>
            <person name="Ponting C.P."/>
            <person name="Pop M."/>
            <person name="Porcelli D."/>
            <person name="Powell J.R."/>
            <person name="Prohaska S."/>
            <person name="Pruitt K."/>
            <person name="Puig M."/>
            <person name="Quesneville H."/>
            <person name="Ram K.R."/>
            <person name="Rand D."/>
            <person name="Rasmussen M.D."/>
            <person name="Reed L.K."/>
            <person name="Reenan R."/>
            <person name="Reily A."/>
            <person name="Remington K.A."/>
            <person name="Rieger T.T."/>
            <person name="Ritchie M.G."/>
            <person name="Robin C."/>
            <person name="Rogers Y.H."/>
            <person name="Rohde C."/>
            <person name="Rozas J."/>
            <person name="Rubenfield M.J."/>
            <person name="Ruiz A."/>
            <person name="Russo S."/>
            <person name="Salzberg S.L."/>
            <person name="Sanchez-Gracia A."/>
            <person name="Saranga D.J."/>
            <person name="Sato H."/>
            <person name="Schaeffer S.W."/>
            <person name="Schatz M.C."/>
            <person name="Schlenke T."/>
            <person name="Schwartz R."/>
            <person name="Segarra C."/>
            <person name="Singh R.S."/>
            <person name="Sirot L."/>
            <person name="Sirota M."/>
            <person name="Sisneros N.B."/>
            <person name="Smith C.D."/>
            <person name="Smith T.F."/>
            <person name="Spieth J."/>
            <person name="Stage D.E."/>
            <person name="Stark A."/>
            <person name="Stephan W."/>
            <person name="Strausberg R.L."/>
            <person name="Strempel S."/>
            <person name="Sturgill D."/>
            <person name="Sutton G."/>
            <person name="Sutton G.G."/>
            <person name="Tao W."/>
            <person name="Teichmann S."/>
            <person name="Tobari Y.N."/>
            <person name="Tomimura Y."/>
            <person name="Tsolas J.M."/>
            <person name="Valente V.L."/>
            <person name="Venter E."/>
            <person name="Venter J.C."/>
            <person name="Vicario S."/>
            <person name="Vieira F.G."/>
            <person name="Vilella A.J."/>
            <person name="Villasante A."/>
            <person name="Walenz B."/>
            <person name="Wang J."/>
            <person name="Wasserman M."/>
            <person name="Watts T."/>
            <person name="Wilson D."/>
            <person name="Wilson R.K."/>
            <person name="Wing R.A."/>
            <person name="Wolfner M.F."/>
            <person name="Wong A."/>
            <person name="Wong G.K."/>
            <person name="Wu C.I."/>
            <person name="Wu G."/>
            <person name="Yamamoto D."/>
            <person name="Yang H.P."/>
            <person name="Yang S.P."/>
            <person name="Yorke J.A."/>
            <person name="Yoshida K."/>
            <person name="Zdobnov E."/>
            <person name="Zhang P."/>
            <person name="Zhang Y."/>
            <person name="Zimin A.V."/>
            <person name="Baldwin J."/>
            <person name="Abdouelleil A."/>
            <person name="Abdulkadir J."/>
            <person name="Abebe A."/>
            <person name="Abera B."/>
            <person name="Abreu J."/>
            <person name="Acer S.C."/>
            <person name="Aftuck L."/>
            <person name="Alexander A."/>
            <person name="An P."/>
            <person name="Anderson E."/>
            <person name="Anderson S."/>
            <person name="Arachi H."/>
            <person name="Azer M."/>
            <person name="Bachantsang P."/>
            <person name="Barry A."/>
            <person name="Bayul T."/>
            <person name="Berlin A."/>
            <person name="Bessette D."/>
            <person name="Bloom T."/>
            <person name="Blye J."/>
            <person name="Boguslavskiy L."/>
            <person name="Bonnet C."/>
            <person name="Boukhgalter B."/>
            <person name="Bourzgui I."/>
            <person name="Brown A."/>
            <person name="Cahill P."/>
            <person name="Channer S."/>
            <person name="Cheshatsang Y."/>
            <person name="Chuda L."/>
            <person name="Citroen M."/>
            <person name="Collymore A."/>
            <person name="Cooke P."/>
            <person name="Costello M."/>
            <person name="D'Aco K."/>
            <person name="Daza R."/>
            <person name="De Haan G."/>
            <person name="DeGray S."/>
            <person name="DeMaso C."/>
            <person name="Dhargay N."/>
            <person name="Dooley K."/>
            <person name="Dooley E."/>
            <person name="Doricent M."/>
            <person name="Dorje P."/>
            <person name="Dorjee K."/>
            <person name="Dupes A."/>
            <person name="Elong R."/>
            <person name="Falk J."/>
            <person name="Farina A."/>
            <person name="Faro S."/>
            <person name="Ferguson D."/>
            <person name="Fisher S."/>
            <person name="Foley C.D."/>
            <person name="Franke A."/>
            <person name="Friedrich D."/>
            <person name="Gadbois L."/>
            <person name="Gearin G."/>
            <person name="Gearin C.R."/>
            <person name="Giannoukos G."/>
            <person name="Goode T."/>
            <person name="Graham J."/>
            <person name="Grandbois E."/>
            <person name="Grewal S."/>
            <person name="Gyaltsen K."/>
            <person name="Hafez N."/>
            <person name="Hagos B."/>
            <person name="Hall J."/>
            <person name="Henson C."/>
            <person name="Hollinger A."/>
            <person name="Honan T."/>
            <person name="Huard M.D."/>
            <person name="Hughes L."/>
            <person name="Hurhula B."/>
            <person name="Husby M.E."/>
            <person name="Kamat A."/>
            <person name="Kanga B."/>
            <person name="Kashin S."/>
            <person name="Khazanovich D."/>
            <person name="Kisner P."/>
            <person name="Lance K."/>
            <person name="Lara M."/>
            <person name="Lee W."/>
            <person name="Lennon N."/>
            <person name="Letendre F."/>
            <person name="LeVine R."/>
            <person name="Lipovsky A."/>
            <person name="Liu X."/>
            <person name="Liu J."/>
            <person name="Liu S."/>
            <person name="Lokyitsang T."/>
            <person name="Lokyitsang Y."/>
            <person name="Lubonja R."/>
            <person name="Lui A."/>
            <person name="MacDonald P."/>
            <person name="Magnisalis V."/>
            <person name="Maru K."/>
            <person name="Matthews C."/>
            <person name="McCusker W."/>
            <person name="McDonough S."/>
            <person name="Mehta T."/>
            <person name="Meldrim J."/>
            <person name="Meneus L."/>
            <person name="Mihai O."/>
            <person name="Mihalev A."/>
            <person name="Mihova T."/>
            <person name="Mittelman R."/>
            <person name="Mlenga V."/>
            <person name="Montmayeur A."/>
            <person name="Mulrain L."/>
            <person name="Navidi A."/>
            <person name="Naylor J."/>
            <person name="Negash T."/>
            <person name="Nguyen T."/>
            <person name="Nguyen N."/>
            <person name="Nicol R."/>
            <person name="Norbu C."/>
            <person name="Norbu N."/>
            <person name="Novod N."/>
            <person name="O'Neill B."/>
            <person name="Osman S."/>
            <person name="Markiewicz E."/>
            <person name="Oyono O.L."/>
            <person name="Patti C."/>
            <person name="Phunkhang P."/>
            <person name="Pierre F."/>
            <person name="Priest M."/>
            <person name="Raghuraman S."/>
            <person name="Rege F."/>
            <person name="Reyes R."/>
            <person name="Rise C."/>
            <person name="Rogov P."/>
            <person name="Ross K."/>
            <person name="Ryan E."/>
            <person name="Settipalli S."/>
            <person name="Shea T."/>
            <person name="Sherpa N."/>
            <person name="Shi L."/>
            <person name="Shih D."/>
            <person name="Sparrow T."/>
            <person name="Spaulding J."/>
            <person name="Stalker J."/>
            <person name="Stange-Thomann N."/>
            <person name="Stavropoulos S."/>
            <person name="Stone C."/>
            <person name="Strader C."/>
            <person name="Tesfaye S."/>
            <person name="Thomson T."/>
            <person name="Thoulutsang Y."/>
            <person name="Thoulutsang D."/>
            <person name="Topham K."/>
            <person name="Topping I."/>
            <person name="Tsamla T."/>
            <person name="Vassiliev H."/>
            <person name="Vo A."/>
            <person name="Wangchuk T."/>
            <person name="Wangdi T."/>
            <person name="Weiand M."/>
            <person name="Wilkinson J."/>
            <person name="Wilson A."/>
            <person name="Yadav S."/>
            <person name="Young G."/>
            <person name="Yu Q."/>
            <person name="Zembek L."/>
            <person name="Zhong D."/>
            <person name="Zimmer A."/>
            <person name="Zwirko Z."/>
            <person name="Jaffe D.B."/>
            <person name="Alvarez P."/>
            <person name="Brockman W."/>
            <person name="Butler J."/>
            <person name="Chin C."/>
            <person name="Gnerre S."/>
            <person name="Grabherr M."/>
            <person name="Kleber M."/>
            <person name="Mauceli E."/>
            <person name="MacCallum I."/>
        </authorList>
    </citation>
    <scope>NUCLEOTIDE SEQUENCE [LARGE SCALE GENOMIC DNA]</scope>
    <source>
        <strain evidence="4">white501</strain>
    </source>
</reference>
<dbReference type="GO" id="GO:0004252">
    <property type="term" value="F:serine-type endopeptidase activity"/>
    <property type="evidence" value="ECO:0007669"/>
    <property type="project" value="InterPro"/>
</dbReference>
<dbReference type="InterPro" id="IPR018114">
    <property type="entry name" value="TRYPSIN_HIS"/>
</dbReference>
<keyword evidence="4" id="KW-1185">Reference proteome</keyword>
<dbReference type="GO" id="GO:0006508">
    <property type="term" value="P:proteolysis"/>
    <property type="evidence" value="ECO:0007669"/>
    <property type="project" value="InterPro"/>
</dbReference>
<dbReference type="Proteomes" id="UP000000304">
    <property type="component" value="Chromosome 3R"/>
</dbReference>
<dbReference type="EMBL" id="CM000364">
    <property type="protein sequence ID" value="EDX14796.1"/>
    <property type="molecule type" value="Genomic_DNA"/>
</dbReference>
<feature type="signal peptide" evidence="1">
    <location>
        <begin position="1"/>
        <end position="26"/>
    </location>
</feature>
<dbReference type="GO" id="GO:0006629">
    <property type="term" value="P:lipid metabolic process"/>
    <property type="evidence" value="ECO:0007669"/>
    <property type="project" value="InterPro"/>
</dbReference>
<dbReference type="PROSITE" id="PS00134">
    <property type="entry name" value="TRYPSIN_HIS"/>
    <property type="match status" value="1"/>
</dbReference>
<dbReference type="GO" id="GO:0004435">
    <property type="term" value="F:phosphatidylinositol-4,5-bisphosphate phospholipase C activity"/>
    <property type="evidence" value="ECO:0007669"/>
    <property type="project" value="InterPro"/>
</dbReference>
<dbReference type="PROSITE" id="PS50008">
    <property type="entry name" value="PIPLC_Y_DOMAIN"/>
    <property type="match status" value="1"/>
</dbReference>
<dbReference type="Bgee" id="FBgn0183689">
    <property type="expression patterns" value="Expressed in male reproductive system and 2 other cell types or tissues"/>
</dbReference>
<feature type="domain" description="PI-PLC Y-box" evidence="2">
    <location>
        <begin position="169"/>
        <end position="198"/>
    </location>
</feature>
<dbReference type="MEROPS" id="S01.B29"/>
<sequence length="213" mass="23529">MSSAIFAKIVQLGAALLVLFVAWASAQDPDVARTCTAYKKSVWEETSEFSFLIENAPIIYKTLDKCTSYAPLIIGGGPALPRSSRMLCAWDIKTTRAMWNGSAAEHLSATDMCSPQRIATTHHTCLVNKDSFWEDISGFSFPIEAGPIYQTLDRCLSNSPHIIDGEPALPREFPHAARLGHRNYKGQVEWFCGGTLISDRHVLTAAHCHYSPQ</sequence>
<gene>
    <name evidence="3" type="primary">Dsim\GD21408</name>
    <name evidence="3" type="ORF">Dsim_GD21408</name>
</gene>
<organism evidence="3 4">
    <name type="scientific">Drosophila simulans</name>
    <name type="common">Fruit fly</name>
    <dbReference type="NCBI Taxonomy" id="7240"/>
    <lineage>
        <taxon>Eukaryota</taxon>
        <taxon>Metazoa</taxon>
        <taxon>Ecdysozoa</taxon>
        <taxon>Arthropoda</taxon>
        <taxon>Hexapoda</taxon>
        <taxon>Insecta</taxon>
        <taxon>Pterygota</taxon>
        <taxon>Neoptera</taxon>
        <taxon>Endopterygota</taxon>
        <taxon>Diptera</taxon>
        <taxon>Brachycera</taxon>
        <taxon>Muscomorpha</taxon>
        <taxon>Ephydroidea</taxon>
        <taxon>Drosophilidae</taxon>
        <taxon>Drosophila</taxon>
        <taxon>Sophophora</taxon>
    </lineage>
</organism>
<proteinExistence type="predicted"/>
<dbReference type="Pfam" id="PF00089">
    <property type="entry name" value="Trypsin"/>
    <property type="match status" value="1"/>
</dbReference>
<dbReference type="GO" id="GO:0035556">
    <property type="term" value="P:intracellular signal transduction"/>
    <property type="evidence" value="ECO:0007669"/>
    <property type="project" value="InterPro"/>
</dbReference>
<dbReference type="AlphaFoldDB" id="B4QZF8"/>
<dbReference type="HOGENOM" id="CLU_1295601_0_0_1"/>
<dbReference type="SUPFAM" id="SSF50494">
    <property type="entry name" value="Trypsin-like serine proteases"/>
    <property type="match status" value="1"/>
</dbReference>
<dbReference type="InterPro" id="IPR009003">
    <property type="entry name" value="Peptidase_S1_PA"/>
</dbReference>
<keyword evidence="1" id="KW-0732">Signal</keyword>
<dbReference type="InterPro" id="IPR001254">
    <property type="entry name" value="Trypsin_dom"/>
</dbReference>